<reference evidence="8" key="1">
    <citation type="journal article" date="2019" name="Int. J. Syst. Evol. Microbiol.">
        <title>The Global Catalogue of Microorganisms (GCM) 10K type strain sequencing project: providing services to taxonomists for standard genome sequencing and annotation.</title>
        <authorList>
            <consortium name="The Broad Institute Genomics Platform"/>
            <consortium name="The Broad Institute Genome Sequencing Center for Infectious Disease"/>
            <person name="Wu L."/>
            <person name="Ma J."/>
        </authorList>
    </citation>
    <scope>NUCLEOTIDE SEQUENCE [LARGE SCALE GENOMIC DNA]</scope>
    <source>
        <strain evidence="8">KCTC 42424</strain>
    </source>
</reference>
<dbReference type="SMART" id="SM01144">
    <property type="entry name" value="DTW"/>
    <property type="match status" value="1"/>
</dbReference>
<dbReference type="PANTHER" id="PTHR21392:SF0">
    <property type="entry name" value="TRNA-URIDINE AMINOCARBOXYPROPYLTRANSFERASE 2"/>
    <property type="match status" value="1"/>
</dbReference>
<gene>
    <name evidence="7" type="ORF">ACFOMG_01300</name>
</gene>
<keyword evidence="4" id="KW-0819">tRNA processing</keyword>
<dbReference type="InterPro" id="IPR039262">
    <property type="entry name" value="DTWD2/TAPT"/>
</dbReference>
<dbReference type="GO" id="GO:0016432">
    <property type="term" value="F:tRNA-uridine aminocarboxypropyltransferase activity"/>
    <property type="evidence" value="ECO:0007669"/>
    <property type="project" value="UniProtKB-EC"/>
</dbReference>
<evidence type="ECO:0000313" key="7">
    <source>
        <dbReference type="EMBL" id="MFC3678745.1"/>
    </source>
</evidence>
<evidence type="ECO:0000256" key="3">
    <source>
        <dbReference type="ARBA" id="ARBA00022691"/>
    </source>
</evidence>
<evidence type="ECO:0000259" key="6">
    <source>
        <dbReference type="SMART" id="SM01144"/>
    </source>
</evidence>
<keyword evidence="3" id="KW-0949">S-adenosyl-L-methionine</keyword>
<dbReference type="Proteomes" id="UP001595722">
    <property type="component" value="Unassembled WGS sequence"/>
</dbReference>
<dbReference type="InterPro" id="IPR005636">
    <property type="entry name" value="DTW"/>
</dbReference>
<sequence length="199" mass="22396">MPAGSPKRVLCQGCGRPQRVCLCQALVAVHADIELIIWQDPTEAKHKLSTAPLLHKSLPNSQLLVGERFSYEQIFAATEPAHCALLYPLEAGQPVSVASRHKVTKLLLLDGTWKKVRRLLHLNPWLRELPFVRLAPQSVSRYAIRKSPREDGLSTIEAGVAALSWLDTGQDYSVILGVLERLVELQQQHTPENRRYRRS</sequence>
<dbReference type="PANTHER" id="PTHR21392">
    <property type="entry name" value="TRNA-URIDINE AMINOCARBOXYPROPYLTRANSFERASE 2"/>
    <property type="match status" value="1"/>
</dbReference>
<dbReference type="EC" id="2.5.1.25" evidence="1"/>
<dbReference type="RefSeq" id="WP_376864295.1">
    <property type="nucleotide sequence ID" value="NZ_JBHRYB010000001.1"/>
</dbReference>
<comment type="caution">
    <text evidence="7">The sequence shown here is derived from an EMBL/GenBank/DDBJ whole genome shotgun (WGS) entry which is preliminary data.</text>
</comment>
<keyword evidence="8" id="KW-1185">Reference proteome</keyword>
<protein>
    <recommendedName>
        <fullName evidence="1">tRNA-uridine aminocarboxypropyltransferase</fullName>
        <ecNumber evidence="1">2.5.1.25</ecNumber>
    </recommendedName>
</protein>
<dbReference type="EMBL" id="JBHRYB010000001">
    <property type="protein sequence ID" value="MFC3678745.1"/>
    <property type="molecule type" value="Genomic_DNA"/>
</dbReference>
<comment type="similarity">
    <text evidence="5">Belongs to the TDD superfamily. DTWD2 family.</text>
</comment>
<accession>A0ABV7VNB2</accession>
<organism evidence="7 8">
    <name type="scientific">Bacterioplanoides pacificum</name>
    <dbReference type="NCBI Taxonomy" id="1171596"/>
    <lineage>
        <taxon>Bacteria</taxon>
        <taxon>Pseudomonadati</taxon>
        <taxon>Pseudomonadota</taxon>
        <taxon>Gammaproteobacteria</taxon>
        <taxon>Oceanospirillales</taxon>
        <taxon>Oceanospirillaceae</taxon>
        <taxon>Bacterioplanoides</taxon>
    </lineage>
</organism>
<feature type="domain" description="DTW" evidence="6">
    <location>
        <begin position="7"/>
        <end position="191"/>
    </location>
</feature>
<evidence type="ECO:0000256" key="5">
    <source>
        <dbReference type="ARBA" id="ARBA00034489"/>
    </source>
</evidence>
<evidence type="ECO:0000256" key="2">
    <source>
        <dbReference type="ARBA" id="ARBA00022679"/>
    </source>
</evidence>
<dbReference type="Pfam" id="PF03942">
    <property type="entry name" value="DTW"/>
    <property type="match status" value="1"/>
</dbReference>
<proteinExistence type="inferred from homology"/>
<evidence type="ECO:0000313" key="8">
    <source>
        <dbReference type="Proteomes" id="UP001595722"/>
    </source>
</evidence>
<evidence type="ECO:0000256" key="4">
    <source>
        <dbReference type="ARBA" id="ARBA00022694"/>
    </source>
</evidence>
<evidence type="ECO:0000256" key="1">
    <source>
        <dbReference type="ARBA" id="ARBA00012386"/>
    </source>
</evidence>
<name>A0ABV7VNB2_9GAMM</name>
<keyword evidence="2 7" id="KW-0808">Transferase</keyword>